<dbReference type="EMBL" id="BGPR01007782">
    <property type="protein sequence ID" value="GBN29494.1"/>
    <property type="molecule type" value="Genomic_DNA"/>
</dbReference>
<keyword evidence="3" id="KW-1185">Reference proteome</keyword>
<feature type="transmembrane region" description="Helical" evidence="1">
    <location>
        <begin position="73"/>
        <end position="90"/>
    </location>
</feature>
<keyword evidence="1" id="KW-0472">Membrane</keyword>
<dbReference type="AlphaFoldDB" id="A0A4Y2MT44"/>
<keyword evidence="1" id="KW-1133">Transmembrane helix</keyword>
<evidence type="ECO:0000256" key="1">
    <source>
        <dbReference type="SAM" id="Phobius"/>
    </source>
</evidence>
<evidence type="ECO:0000313" key="2">
    <source>
        <dbReference type="EMBL" id="GBN29494.1"/>
    </source>
</evidence>
<reference evidence="2 3" key="1">
    <citation type="journal article" date="2019" name="Sci. Rep.">
        <title>Orb-weaving spider Araneus ventricosus genome elucidates the spidroin gene catalogue.</title>
        <authorList>
            <person name="Kono N."/>
            <person name="Nakamura H."/>
            <person name="Ohtoshi R."/>
            <person name="Moran D.A.P."/>
            <person name="Shinohara A."/>
            <person name="Yoshida Y."/>
            <person name="Fujiwara M."/>
            <person name="Mori M."/>
            <person name="Tomita M."/>
            <person name="Arakawa K."/>
        </authorList>
    </citation>
    <scope>NUCLEOTIDE SEQUENCE [LARGE SCALE GENOMIC DNA]</scope>
</reference>
<keyword evidence="1" id="KW-0812">Transmembrane</keyword>
<organism evidence="2 3">
    <name type="scientific">Araneus ventricosus</name>
    <name type="common">Orbweaver spider</name>
    <name type="synonym">Epeira ventricosa</name>
    <dbReference type="NCBI Taxonomy" id="182803"/>
    <lineage>
        <taxon>Eukaryota</taxon>
        <taxon>Metazoa</taxon>
        <taxon>Ecdysozoa</taxon>
        <taxon>Arthropoda</taxon>
        <taxon>Chelicerata</taxon>
        <taxon>Arachnida</taxon>
        <taxon>Araneae</taxon>
        <taxon>Araneomorphae</taxon>
        <taxon>Entelegynae</taxon>
        <taxon>Araneoidea</taxon>
        <taxon>Araneidae</taxon>
        <taxon>Araneus</taxon>
    </lineage>
</organism>
<gene>
    <name evidence="2" type="ORF">AVEN_142178_1</name>
</gene>
<sequence>MRENVKFVVECKSCQRKHYFQNSFEALQNLQKAIKSKRPGNLSRGVVLLQDNEMLHLAKATKVCKKSVLSARHGWIAVLLFESIAFRLLLSGPLKKALKDKLFTCNQAVRYAVEEWFHY</sequence>
<dbReference type="Proteomes" id="UP000499080">
    <property type="component" value="Unassembled WGS sequence"/>
</dbReference>
<name>A0A4Y2MT44_ARAVE</name>
<accession>A0A4Y2MT44</accession>
<comment type="caution">
    <text evidence="2">The sequence shown here is derived from an EMBL/GenBank/DDBJ whole genome shotgun (WGS) entry which is preliminary data.</text>
</comment>
<protein>
    <submittedName>
        <fullName evidence="2">Uncharacterized protein</fullName>
    </submittedName>
</protein>
<evidence type="ECO:0000313" key="3">
    <source>
        <dbReference type="Proteomes" id="UP000499080"/>
    </source>
</evidence>
<proteinExistence type="predicted"/>